<dbReference type="Proteomes" id="UP000664915">
    <property type="component" value="Segment"/>
</dbReference>
<name>A0A879R2Q0_9CAUD</name>
<proteinExistence type="predicted"/>
<keyword evidence="2" id="KW-1185">Reference proteome</keyword>
<protein>
    <submittedName>
        <fullName evidence="1">Uncharacterized protein</fullName>
    </submittedName>
</protein>
<organism evidence="1 2">
    <name type="scientific">Synechococcus phage S-SRM01</name>
    <dbReference type="NCBI Taxonomy" id="2781608"/>
    <lineage>
        <taxon>Viruses</taxon>
        <taxon>Duplodnaviria</taxon>
        <taxon>Heunggongvirae</taxon>
        <taxon>Uroviricota</taxon>
        <taxon>Caudoviricetes</taxon>
        <taxon>Pantevenvirales</taxon>
        <taxon>Kyanoviridae</taxon>
        <taxon>Serangoonvirus</taxon>
        <taxon>Serangoonvirus essarone</taxon>
    </lineage>
</organism>
<sequence length="55" mass="5961">MEELIDLIASDGSPSDVSDKIKELLYAKSADRVDSARPEVAAMMFGDNNQTGDNE</sequence>
<accession>A0A879R2Q0</accession>
<evidence type="ECO:0000313" key="1">
    <source>
        <dbReference type="EMBL" id="QPX48179.1"/>
    </source>
</evidence>
<evidence type="ECO:0000313" key="2">
    <source>
        <dbReference type="Proteomes" id="UP000664915"/>
    </source>
</evidence>
<dbReference type="RefSeq" id="YP_010670189.1">
    <property type="nucleotide sequence ID" value="NC_070963.1"/>
</dbReference>
<dbReference type="GeneID" id="77946384"/>
<reference evidence="1" key="1">
    <citation type="submission" date="2020-09" db="EMBL/GenBank/DDBJ databases">
        <authorList>
            <person name="Zhang D."/>
            <person name="Hatherill J.R."/>
            <person name="Ramirez J.F."/>
            <person name="Edinger B."/>
            <person name="Balarin R."/>
            <person name="Sullivan A."/>
            <person name="Humpal K.M."/>
            <person name="Guseva A."/>
            <person name="Butela K.A."/>
            <person name="Garlena R.A."/>
            <person name="Russell D.A."/>
            <person name="Pope W.H."/>
            <person name="Jacobs-Sera D."/>
            <person name="Hatfull G.F."/>
        </authorList>
    </citation>
    <scope>NUCLEOTIDE SEQUENCE</scope>
</reference>
<dbReference type="KEGG" id="vg:77946384"/>
<dbReference type="EMBL" id="MW015081">
    <property type="protein sequence ID" value="QPX48179.1"/>
    <property type="molecule type" value="Genomic_DNA"/>
</dbReference>